<gene>
    <name evidence="1" type="ORF">P5673_026557</name>
</gene>
<accession>A0AAD9UWF7</accession>
<dbReference type="Proteomes" id="UP001249851">
    <property type="component" value="Unassembled WGS sequence"/>
</dbReference>
<protein>
    <submittedName>
        <fullName evidence="1">Uncharacterized protein</fullName>
    </submittedName>
</protein>
<organism evidence="1 2">
    <name type="scientific">Acropora cervicornis</name>
    <name type="common">Staghorn coral</name>
    <dbReference type="NCBI Taxonomy" id="6130"/>
    <lineage>
        <taxon>Eukaryota</taxon>
        <taxon>Metazoa</taxon>
        <taxon>Cnidaria</taxon>
        <taxon>Anthozoa</taxon>
        <taxon>Hexacorallia</taxon>
        <taxon>Scleractinia</taxon>
        <taxon>Astrocoeniina</taxon>
        <taxon>Acroporidae</taxon>
        <taxon>Acropora</taxon>
    </lineage>
</organism>
<reference evidence="1" key="1">
    <citation type="journal article" date="2023" name="G3 (Bethesda)">
        <title>Whole genome assembly and annotation of the endangered Caribbean coral Acropora cervicornis.</title>
        <authorList>
            <person name="Selwyn J.D."/>
            <person name="Vollmer S.V."/>
        </authorList>
    </citation>
    <scope>NUCLEOTIDE SEQUENCE</scope>
    <source>
        <strain evidence="1">K2</strain>
    </source>
</reference>
<name>A0AAD9UWF7_ACRCE</name>
<proteinExistence type="predicted"/>
<comment type="caution">
    <text evidence="1">The sequence shown here is derived from an EMBL/GenBank/DDBJ whole genome shotgun (WGS) entry which is preliminary data.</text>
</comment>
<dbReference type="PANTHER" id="PTHR46579">
    <property type="entry name" value="F5/8 TYPE C DOMAIN-CONTAINING PROTEIN-RELATED"/>
    <property type="match status" value="1"/>
</dbReference>
<keyword evidence="2" id="KW-1185">Reference proteome</keyword>
<sequence length="178" mass="19878">MCLVGTADLPGKSAVQSFTQFNGKNGCSFCEEEGEVVPVGKGHSRAYPYKPGPPKQPHTKDSVFQQGLLSQQQGTPVCGVKMVSQLCLIDGFDIVQGMPLDYMHGVLLGVVKMLCSMWFDSKYKKEPFYIGDKVSIVDERLLRCHPPDFISRLPCGLQDRKYWKGAVYFYGVLFNINK</sequence>
<dbReference type="EMBL" id="JARQWQ010000087">
    <property type="protein sequence ID" value="KAK2552466.1"/>
    <property type="molecule type" value="Genomic_DNA"/>
</dbReference>
<dbReference type="AlphaFoldDB" id="A0AAD9UWF7"/>
<reference evidence="1" key="2">
    <citation type="journal article" date="2023" name="Science">
        <title>Genomic signatures of disease resistance in endangered staghorn corals.</title>
        <authorList>
            <person name="Vollmer S.V."/>
            <person name="Selwyn J.D."/>
            <person name="Despard B.A."/>
            <person name="Roesel C.L."/>
        </authorList>
    </citation>
    <scope>NUCLEOTIDE SEQUENCE</scope>
    <source>
        <strain evidence="1">K2</strain>
    </source>
</reference>
<evidence type="ECO:0000313" key="2">
    <source>
        <dbReference type="Proteomes" id="UP001249851"/>
    </source>
</evidence>
<dbReference type="PANTHER" id="PTHR46579:SF1">
    <property type="entry name" value="F5_8 TYPE C DOMAIN-CONTAINING PROTEIN"/>
    <property type="match status" value="1"/>
</dbReference>
<evidence type="ECO:0000313" key="1">
    <source>
        <dbReference type="EMBL" id="KAK2552466.1"/>
    </source>
</evidence>